<feature type="region of interest" description="Disordered" evidence="6">
    <location>
        <begin position="1"/>
        <end position="44"/>
    </location>
</feature>
<evidence type="ECO:0000256" key="6">
    <source>
        <dbReference type="SAM" id="MobiDB-lite"/>
    </source>
</evidence>
<dbReference type="FunFam" id="1.10.287.3980:FF:000001">
    <property type="entry name" value="Mitochondrial ribosomal protein L34"/>
    <property type="match status" value="1"/>
</dbReference>
<comment type="similarity">
    <text evidence="1 5">Belongs to the bacterial ribosomal protein bL34 family.</text>
</comment>
<dbReference type="Proteomes" id="UP000184089">
    <property type="component" value="Unassembled WGS sequence"/>
</dbReference>
<evidence type="ECO:0000313" key="7">
    <source>
        <dbReference type="EMBL" id="MCQ4948707.1"/>
    </source>
</evidence>
<proteinExistence type="inferred from homology"/>
<dbReference type="GO" id="GO:0005840">
    <property type="term" value="C:ribosome"/>
    <property type="evidence" value="ECO:0007669"/>
    <property type="project" value="UniProtKB-KW"/>
</dbReference>
<keyword evidence="11" id="KW-1185">Reference proteome</keyword>
<dbReference type="Proteomes" id="UP001205063">
    <property type="component" value="Unassembled WGS sequence"/>
</dbReference>
<protein>
    <recommendedName>
        <fullName evidence="4 5">Large ribosomal subunit protein bL34</fullName>
    </recommendedName>
</protein>
<dbReference type="RefSeq" id="WP_021660069.1">
    <property type="nucleotide sequence ID" value="NZ_FQVY01000002.1"/>
</dbReference>
<evidence type="ECO:0000313" key="11">
    <source>
        <dbReference type="Proteomes" id="UP000474718"/>
    </source>
</evidence>
<dbReference type="HAMAP" id="MF_00391">
    <property type="entry name" value="Ribosomal_bL34"/>
    <property type="match status" value="1"/>
</dbReference>
<evidence type="ECO:0000313" key="9">
    <source>
        <dbReference type="EMBL" id="SHF99557.1"/>
    </source>
</evidence>
<comment type="caution">
    <text evidence="9">The sequence shown here is derived from an EMBL/GenBank/DDBJ whole genome shotgun (WGS) entry which is preliminary data.</text>
</comment>
<dbReference type="NCBIfam" id="TIGR01030">
    <property type="entry name" value="rpmH_bact"/>
    <property type="match status" value="1"/>
</dbReference>
<evidence type="ECO:0000256" key="4">
    <source>
        <dbReference type="ARBA" id="ARBA00035177"/>
    </source>
</evidence>
<reference evidence="10" key="1">
    <citation type="submission" date="2016-11" db="EMBL/GenBank/DDBJ databases">
        <authorList>
            <person name="Jaros S."/>
            <person name="Januszkiewicz K."/>
            <person name="Wedrychowicz H."/>
        </authorList>
    </citation>
    <scope>NUCLEOTIDE SEQUENCE [LARGE SCALE GENOMIC DNA]</scope>
    <source>
        <strain evidence="10">DSM 4029</strain>
    </source>
</reference>
<reference evidence="9" key="2">
    <citation type="submission" date="2016-11" db="EMBL/GenBank/DDBJ databases">
        <authorList>
            <person name="Varghese N."/>
            <person name="Submissions S."/>
        </authorList>
    </citation>
    <scope>NUCLEOTIDE SEQUENCE</scope>
    <source>
        <strain evidence="9">DSM 4029</strain>
    </source>
</reference>
<keyword evidence="3 5" id="KW-0687">Ribonucleoprotein</keyword>
<organism evidence="9 10">
    <name type="scientific">Bittarella massiliensis</name>
    <name type="common">ex Durand et al. 2017</name>
    <dbReference type="NCBI Taxonomy" id="1720313"/>
    <lineage>
        <taxon>Bacteria</taxon>
        <taxon>Bacillati</taxon>
        <taxon>Bacillota</taxon>
        <taxon>Clostridia</taxon>
        <taxon>Eubacteriales</taxon>
        <taxon>Oscillospiraceae</taxon>
        <taxon>Bittarella (ex Durand et al. 2017)</taxon>
    </lineage>
</organism>
<accession>A0AAQ1RVJ1</accession>
<name>A0AAQ1RVJ1_9FIRM</name>
<evidence type="ECO:0000256" key="5">
    <source>
        <dbReference type="HAMAP-Rule" id="MF_00391"/>
    </source>
</evidence>
<evidence type="ECO:0000256" key="3">
    <source>
        <dbReference type="ARBA" id="ARBA00023274"/>
    </source>
</evidence>
<dbReference type="EMBL" id="JANGAB010000001">
    <property type="protein sequence ID" value="MCQ4948707.1"/>
    <property type="molecule type" value="Genomic_DNA"/>
</dbReference>
<dbReference type="PANTHER" id="PTHR14503">
    <property type="entry name" value="MITOCHONDRIAL RIBOSOMAL PROTEIN 34 FAMILY MEMBER"/>
    <property type="match status" value="1"/>
</dbReference>
<dbReference type="EMBL" id="WWVX01000006">
    <property type="protein sequence ID" value="MZL70004.1"/>
    <property type="molecule type" value="Genomic_DNA"/>
</dbReference>
<evidence type="ECO:0000256" key="1">
    <source>
        <dbReference type="ARBA" id="ARBA00010111"/>
    </source>
</evidence>
<gene>
    <name evidence="5 7" type="primary">rpmH</name>
    <name evidence="8" type="ORF">GT747_09590</name>
    <name evidence="7" type="ORF">NE646_03340</name>
    <name evidence="9" type="ORF">SAMN05444424_1081</name>
</gene>
<sequence>MKRTYQPKKIHRKKEHGFRKRMSTRNGRRVLSRRRAKGRKHLSY</sequence>
<reference evidence="8 11" key="3">
    <citation type="journal article" date="2019" name="Nat. Med.">
        <title>A library of human gut bacterial isolates paired with longitudinal multiomics data enables mechanistic microbiome research.</title>
        <authorList>
            <person name="Poyet M."/>
            <person name="Groussin M."/>
            <person name="Gibbons S.M."/>
            <person name="Avila-Pacheco J."/>
            <person name="Jiang X."/>
            <person name="Kearney S.M."/>
            <person name="Perrotta A.R."/>
            <person name="Berdy B."/>
            <person name="Zhao S."/>
            <person name="Lieberman T.D."/>
            <person name="Swanson P.K."/>
            <person name="Smith M."/>
            <person name="Roesemann S."/>
            <person name="Alexander J.E."/>
            <person name="Rich S.A."/>
            <person name="Livny J."/>
            <person name="Vlamakis H."/>
            <person name="Clish C."/>
            <person name="Bullock K."/>
            <person name="Deik A."/>
            <person name="Scott J."/>
            <person name="Pierce K.A."/>
            <person name="Xavier R.J."/>
            <person name="Alm E.J."/>
        </authorList>
    </citation>
    <scope>NUCLEOTIDE SEQUENCE [LARGE SCALE GENOMIC DNA]</scope>
    <source>
        <strain evidence="8 11">BIOML-A2</strain>
    </source>
</reference>
<evidence type="ECO:0000256" key="2">
    <source>
        <dbReference type="ARBA" id="ARBA00022980"/>
    </source>
</evidence>
<dbReference type="EMBL" id="FQVY01000002">
    <property type="protein sequence ID" value="SHF99557.1"/>
    <property type="molecule type" value="Genomic_DNA"/>
</dbReference>
<dbReference type="InterPro" id="IPR020939">
    <property type="entry name" value="Ribosomal_bL34_CS"/>
</dbReference>
<dbReference type="GO" id="GO:0003735">
    <property type="term" value="F:structural constituent of ribosome"/>
    <property type="evidence" value="ECO:0007669"/>
    <property type="project" value="InterPro"/>
</dbReference>
<dbReference type="Proteomes" id="UP000474718">
    <property type="component" value="Unassembled WGS sequence"/>
</dbReference>
<dbReference type="GO" id="GO:0006412">
    <property type="term" value="P:translation"/>
    <property type="evidence" value="ECO:0007669"/>
    <property type="project" value="UniProtKB-UniRule"/>
</dbReference>
<dbReference type="PROSITE" id="PS00784">
    <property type="entry name" value="RIBOSOMAL_L34"/>
    <property type="match status" value="1"/>
</dbReference>
<dbReference type="Gene3D" id="1.10.287.3980">
    <property type="match status" value="1"/>
</dbReference>
<dbReference type="PANTHER" id="PTHR14503:SF4">
    <property type="entry name" value="LARGE RIBOSOMAL SUBUNIT PROTEIN BL34M"/>
    <property type="match status" value="1"/>
</dbReference>
<dbReference type="Pfam" id="PF00468">
    <property type="entry name" value="Ribosomal_L34"/>
    <property type="match status" value="1"/>
</dbReference>
<keyword evidence="2 5" id="KW-0689">Ribosomal protein</keyword>
<dbReference type="InterPro" id="IPR000271">
    <property type="entry name" value="Ribosomal_bL34"/>
</dbReference>
<evidence type="ECO:0000313" key="10">
    <source>
        <dbReference type="Proteomes" id="UP000184089"/>
    </source>
</evidence>
<evidence type="ECO:0000313" key="8">
    <source>
        <dbReference type="EMBL" id="MZL70004.1"/>
    </source>
</evidence>
<dbReference type="AlphaFoldDB" id="A0AAQ1RVJ1"/>
<reference evidence="7" key="4">
    <citation type="submission" date="2022-06" db="EMBL/GenBank/DDBJ databases">
        <title>Isolation of gut microbiota from human fecal samples.</title>
        <authorList>
            <person name="Pamer E.G."/>
            <person name="Barat B."/>
            <person name="Waligurski E."/>
            <person name="Medina S."/>
            <person name="Paddock L."/>
            <person name="Mostad J."/>
        </authorList>
    </citation>
    <scope>NUCLEOTIDE SEQUENCE</scope>
    <source>
        <strain evidence="7">DFI.7.96</strain>
    </source>
</reference>
<dbReference type="GO" id="GO:1990904">
    <property type="term" value="C:ribonucleoprotein complex"/>
    <property type="evidence" value="ECO:0007669"/>
    <property type="project" value="UniProtKB-KW"/>
</dbReference>